<dbReference type="AlphaFoldDB" id="A0A6G8FFQ1"/>
<gene>
    <name evidence="3" type="ORF">G7067_01025</name>
</gene>
<keyword evidence="2" id="KW-1133">Transmembrane helix</keyword>
<evidence type="ECO:0000313" key="4">
    <source>
        <dbReference type="Proteomes" id="UP000501387"/>
    </source>
</evidence>
<proteinExistence type="predicted"/>
<evidence type="ECO:0000256" key="1">
    <source>
        <dbReference type="SAM" id="MobiDB-lite"/>
    </source>
</evidence>
<dbReference type="KEGG" id="lins:G7067_01025"/>
<dbReference type="RefSeq" id="WP_166321361.1">
    <property type="nucleotide sequence ID" value="NZ_CP049934.1"/>
</dbReference>
<evidence type="ECO:0000313" key="3">
    <source>
        <dbReference type="EMBL" id="QIM15316.1"/>
    </source>
</evidence>
<dbReference type="Proteomes" id="UP000501387">
    <property type="component" value="Chromosome"/>
</dbReference>
<evidence type="ECO:0000256" key="2">
    <source>
        <dbReference type="SAM" id="Phobius"/>
    </source>
</evidence>
<organism evidence="3 4">
    <name type="scientific">Leucobacter insecticola</name>
    <dbReference type="NCBI Taxonomy" id="2714934"/>
    <lineage>
        <taxon>Bacteria</taxon>
        <taxon>Bacillati</taxon>
        <taxon>Actinomycetota</taxon>
        <taxon>Actinomycetes</taxon>
        <taxon>Micrococcales</taxon>
        <taxon>Microbacteriaceae</taxon>
        <taxon>Leucobacter</taxon>
    </lineage>
</organism>
<feature type="transmembrane region" description="Helical" evidence="2">
    <location>
        <begin position="125"/>
        <end position="146"/>
    </location>
</feature>
<evidence type="ECO:0008006" key="5">
    <source>
        <dbReference type="Google" id="ProtNLM"/>
    </source>
</evidence>
<protein>
    <recommendedName>
        <fullName evidence="5">DUF4190 domain-containing protein</fullName>
    </recommendedName>
</protein>
<keyword evidence="4" id="KW-1185">Reference proteome</keyword>
<name>A0A6G8FFQ1_9MICO</name>
<feature type="compositionally biased region" description="Low complexity" evidence="1">
    <location>
        <begin position="1"/>
        <end position="55"/>
    </location>
</feature>
<feature type="region of interest" description="Disordered" evidence="1">
    <location>
        <begin position="1"/>
        <end position="69"/>
    </location>
</feature>
<reference evidence="3 4" key="1">
    <citation type="submission" date="2020-03" db="EMBL/GenBank/DDBJ databases">
        <title>Leucobacter sp. nov., isolated from beetles.</title>
        <authorList>
            <person name="Hyun D.-W."/>
            <person name="Bae J.-W."/>
        </authorList>
    </citation>
    <scope>NUCLEOTIDE SEQUENCE [LARGE SCALE GENOMIC DNA]</scope>
    <source>
        <strain evidence="3 4">HDW9B</strain>
    </source>
</reference>
<feature type="transmembrane region" description="Helical" evidence="2">
    <location>
        <begin position="81"/>
        <end position="105"/>
    </location>
</feature>
<keyword evidence="2" id="KW-0812">Transmembrane</keyword>
<sequence length="152" mass="15108">MSPNTQPTNPNTAAAPAPAEAAPAQPTQAAEASQAPQMQAPQMQAQPMTMPQAPQAGPPAPPAWASGKGTSKSVMAASLTALIAGAVSIFLLPYIAGAIGVISGAQAINQYRKAVKSGDQVSGGVLAMAIIGIVLGALGIVLAILVQALRFM</sequence>
<dbReference type="EMBL" id="CP049934">
    <property type="protein sequence ID" value="QIM15316.1"/>
    <property type="molecule type" value="Genomic_DNA"/>
</dbReference>
<keyword evidence="2" id="KW-0472">Membrane</keyword>
<accession>A0A6G8FFQ1</accession>